<keyword evidence="4" id="KW-0472">Membrane</keyword>
<evidence type="ECO:0000313" key="6">
    <source>
        <dbReference type="EMBL" id="CUS87334.1"/>
    </source>
</evidence>
<evidence type="ECO:0000313" key="8">
    <source>
        <dbReference type="Proteomes" id="UP000182011"/>
    </source>
</evidence>
<keyword evidence="2" id="KW-0479">Metal-binding</keyword>
<dbReference type="RefSeq" id="WP_075426647.1">
    <property type="nucleotide sequence ID" value="NZ_CZVI01000012.1"/>
</dbReference>
<dbReference type="PROSITE" id="PS50857">
    <property type="entry name" value="COX2_CUA"/>
    <property type="match status" value="1"/>
</dbReference>
<dbReference type="AlphaFoldDB" id="A0A0P1LWM2"/>
<dbReference type="PROSITE" id="PS00078">
    <property type="entry name" value="COX2"/>
    <property type="match status" value="1"/>
</dbReference>
<accession>A0A0P1LYY7</accession>
<evidence type="ECO:0000256" key="1">
    <source>
        <dbReference type="ARBA" id="ARBA00004196"/>
    </source>
</evidence>
<dbReference type="Pfam" id="PF00116">
    <property type="entry name" value="COX2"/>
    <property type="match status" value="1"/>
</dbReference>
<dbReference type="GO" id="GO:0030313">
    <property type="term" value="C:cell envelope"/>
    <property type="evidence" value="ECO:0007669"/>
    <property type="project" value="UniProtKB-SubCell"/>
</dbReference>
<dbReference type="InterPro" id="IPR008972">
    <property type="entry name" value="Cupredoxin"/>
</dbReference>
<evidence type="ECO:0000313" key="9">
    <source>
        <dbReference type="Proteomes" id="UP000182200"/>
    </source>
</evidence>
<dbReference type="InterPro" id="IPR051403">
    <property type="entry name" value="NosZ/Cyto_c_oxidase_sub2"/>
</dbReference>
<feature type="transmembrane region" description="Helical" evidence="4">
    <location>
        <begin position="21"/>
        <end position="43"/>
    </location>
</feature>
<dbReference type="InterPro" id="IPR001505">
    <property type="entry name" value="Copper_CuA"/>
</dbReference>
<accession>A0A0S4NEE8</accession>
<proteinExistence type="predicted"/>
<evidence type="ECO:0000256" key="4">
    <source>
        <dbReference type="SAM" id="Phobius"/>
    </source>
</evidence>
<keyword evidence="4" id="KW-0812">Transmembrane</keyword>
<accession>A0A0P1LLN7</accession>
<accession>A0A0P1LUD0</accession>
<dbReference type="Proteomes" id="UP000182200">
    <property type="component" value="Unassembled WGS sequence"/>
</dbReference>
<dbReference type="EMBL" id="CZVI01000012">
    <property type="protein sequence ID" value="CUS87334.1"/>
    <property type="molecule type" value="Genomic_DNA"/>
</dbReference>
<dbReference type="PANTHER" id="PTHR42838:SF2">
    <property type="entry name" value="NITROUS-OXIDE REDUCTASE"/>
    <property type="match status" value="1"/>
</dbReference>
<dbReference type="GO" id="GO:0016020">
    <property type="term" value="C:membrane"/>
    <property type="evidence" value="ECO:0007669"/>
    <property type="project" value="InterPro"/>
</dbReference>
<dbReference type="GO" id="GO:0005507">
    <property type="term" value="F:copper ion binding"/>
    <property type="evidence" value="ECO:0007669"/>
    <property type="project" value="InterPro"/>
</dbReference>
<reference evidence="7 8" key="1">
    <citation type="submission" date="2015-11" db="EMBL/GenBank/DDBJ databases">
        <authorList>
            <person name="Zhang Y."/>
            <person name="Guo Z."/>
        </authorList>
    </citation>
    <scope>NUCLEOTIDE SEQUENCE [LARGE SCALE GENOMIC DNA]</scope>
    <source>
        <strain evidence="7">JGI-4</strain>
    </source>
</reference>
<dbReference type="PANTHER" id="PTHR42838">
    <property type="entry name" value="CYTOCHROME C OXIDASE SUBUNIT II"/>
    <property type="match status" value="1"/>
</dbReference>
<evidence type="ECO:0000313" key="7">
    <source>
        <dbReference type="EMBL" id="CUU09317.1"/>
    </source>
</evidence>
<reference evidence="6 9" key="2">
    <citation type="submission" date="2015-11" db="EMBL/GenBank/DDBJ databases">
        <authorList>
            <person name="Varghese N."/>
        </authorList>
    </citation>
    <scope>NUCLEOTIDE SEQUENCE [LARGE SCALE GENOMIC DNA]</scope>
    <source>
        <strain evidence="6 9">JGI-8</strain>
    </source>
</reference>
<name>A0A0P1LWM2_9BACT</name>
<evidence type="ECO:0000259" key="5">
    <source>
        <dbReference type="PROSITE" id="PS50857"/>
    </source>
</evidence>
<evidence type="ECO:0000256" key="2">
    <source>
        <dbReference type="ARBA" id="ARBA00022723"/>
    </source>
</evidence>
<dbReference type="Proteomes" id="UP000182011">
    <property type="component" value="Unassembled WGS sequence"/>
</dbReference>
<organism evidence="7 8">
    <name type="scientific">Candidatus Kryptonium thompsonii</name>
    <dbReference type="NCBI Taxonomy" id="1633631"/>
    <lineage>
        <taxon>Bacteria</taxon>
        <taxon>Pseudomonadati</taxon>
        <taxon>Candidatus Kryptoniota</taxon>
        <taxon>Candidatus Kryptonium</taxon>
    </lineage>
</organism>
<accession>A0A0P1MBW9</accession>
<keyword evidence="4" id="KW-1133">Transmembrane helix</keyword>
<accession>A0A0P1P9F5</accession>
<protein>
    <submittedName>
        <fullName evidence="7">Cytochrome c oxidase subunit 2</fullName>
    </submittedName>
</protein>
<accession>A0A0P1LLI1</accession>
<dbReference type="EMBL" id="FAOP01000016">
    <property type="protein sequence ID" value="CUU09317.1"/>
    <property type="molecule type" value="Genomic_DNA"/>
</dbReference>
<evidence type="ECO:0000256" key="3">
    <source>
        <dbReference type="ARBA" id="ARBA00023008"/>
    </source>
</evidence>
<accession>A0A0P1LYK9</accession>
<accession>A0A0P1LWM2</accession>
<dbReference type="Gene3D" id="2.60.40.420">
    <property type="entry name" value="Cupredoxins - blue copper proteins"/>
    <property type="match status" value="1"/>
</dbReference>
<accession>A0A0N7MWK3</accession>
<feature type="domain" description="Cytochrome oxidase subunit II copper A binding" evidence="5">
    <location>
        <begin position="57"/>
        <end position="175"/>
    </location>
</feature>
<dbReference type="SUPFAM" id="SSF49503">
    <property type="entry name" value="Cupredoxins"/>
    <property type="match status" value="1"/>
</dbReference>
<keyword evidence="3" id="KW-0186">Copper</keyword>
<comment type="subcellular location">
    <subcellularLocation>
        <location evidence="1">Cell envelope</location>
    </subcellularLocation>
</comment>
<keyword evidence="9" id="KW-1185">Reference proteome</keyword>
<accession>A0A0P1MXF9</accession>
<dbReference type="STRING" id="1633631.GCA_001442925_02324"/>
<dbReference type="InterPro" id="IPR002429">
    <property type="entry name" value="CcO_II-like_C"/>
</dbReference>
<gene>
    <name evidence="7" type="ORF">JGI4_02336</name>
    <name evidence="6" type="ORF">JGI8_01098</name>
</gene>
<accession>A0A0P1LBR2</accession>
<dbReference type="OrthoDB" id="9781261at2"/>
<sequence length="175" mass="19981">MAINKPNEVYWEEKVGFSEKAWVLLSIVACIVMFMVMVAWAIAGKQNPPNEAYRVSIPSFAERAEAFIEKYKVDEENGIPVVEAPEDEDSYLIARMFYFSPVLILKQNQTYRIRVSSLDVQHGLSIQPVNMNFQVVPGYEYVLTIKPTEKGEFLIVCNEYCGLAHHVMKGKIIVK</sequence>
<dbReference type="GO" id="GO:0004129">
    <property type="term" value="F:cytochrome-c oxidase activity"/>
    <property type="evidence" value="ECO:0007669"/>
    <property type="project" value="InterPro"/>
</dbReference>